<dbReference type="PROSITE" id="PS01124">
    <property type="entry name" value="HTH_ARAC_FAMILY_2"/>
    <property type="match status" value="1"/>
</dbReference>
<keyword evidence="1" id="KW-0805">Transcription regulation</keyword>
<dbReference type="EMBL" id="CP048711">
    <property type="protein sequence ID" value="QIB67060.1"/>
    <property type="molecule type" value="Genomic_DNA"/>
</dbReference>
<dbReference type="InterPro" id="IPR018062">
    <property type="entry name" value="HTH_AraC-typ_CS"/>
</dbReference>
<dbReference type="PANTHER" id="PTHR47893:SF1">
    <property type="entry name" value="REGULATORY PROTEIN PCHR"/>
    <property type="match status" value="1"/>
</dbReference>
<sequence length="373" mass="41348">MEPVEGSILALMQNTVKGLFRTHLVGPGASLSEAFSTLDSSEKVDGFLAVPQRGLRGGQTKLSVEEGEGHWELQCIGDDIYVVASRCRFHDARREVVPPEGFIEIHICLSGPVHLQLAGKKKFSSSSPFMFVCRQGANARYTVRFEPGRREMLAFYVRPSVLDTFGLHCGGDIPYLRDLLDTGDDSITYQQLPISVPILGVATQIMHNQLRGQSRLIYTEAKTWELLSLFLDELSQPPGQLAGLATDVFAERDLAMFEQARSILQEQLSAKLTIAALARAVGTNTTKLKHGFKLCFGMTILEFSHQCKMEEALRLLVDEQISVGMVAQAVGYQHQASFSSAFKEYYGILPKEARKLKSGAYPKRARKEISRSS</sequence>
<evidence type="ECO:0000313" key="6">
    <source>
        <dbReference type="Proteomes" id="UP000477680"/>
    </source>
</evidence>
<dbReference type="PANTHER" id="PTHR47893">
    <property type="entry name" value="REGULATORY PROTEIN PCHR"/>
    <property type="match status" value="1"/>
</dbReference>
<feature type="domain" description="HTH araC/xylS-type" evidence="4">
    <location>
        <begin position="258"/>
        <end position="356"/>
    </location>
</feature>
<keyword evidence="6" id="KW-1185">Reference proteome</keyword>
<evidence type="ECO:0000256" key="3">
    <source>
        <dbReference type="ARBA" id="ARBA00023163"/>
    </source>
</evidence>
<dbReference type="InterPro" id="IPR018060">
    <property type="entry name" value="HTH_AraC"/>
</dbReference>
<proteinExistence type="predicted"/>
<dbReference type="InterPro" id="IPR009057">
    <property type="entry name" value="Homeodomain-like_sf"/>
</dbReference>
<dbReference type="GO" id="GO:0043565">
    <property type="term" value="F:sequence-specific DNA binding"/>
    <property type="evidence" value="ECO:0007669"/>
    <property type="project" value="InterPro"/>
</dbReference>
<evidence type="ECO:0000313" key="5">
    <source>
        <dbReference type="EMBL" id="QIB67060.1"/>
    </source>
</evidence>
<dbReference type="SUPFAM" id="SSF46689">
    <property type="entry name" value="Homeodomain-like"/>
    <property type="match status" value="1"/>
</dbReference>
<dbReference type="SMART" id="SM00342">
    <property type="entry name" value="HTH_ARAC"/>
    <property type="match status" value="1"/>
</dbReference>
<name>A0A6C0U4H7_9GAMM</name>
<evidence type="ECO:0000256" key="2">
    <source>
        <dbReference type="ARBA" id="ARBA00023125"/>
    </source>
</evidence>
<dbReference type="Proteomes" id="UP000477680">
    <property type="component" value="Chromosome"/>
</dbReference>
<organism evidence="5 6">
    <name type="scientific">Kineobactrum salinum</name>
    <dbReference type="NCBI Taxonomy" id="2708301"/>
    <lineage>
        <taxon>Bacteria</taxon>
        <taxon>Pseudomonadati</taxon>
        <taxon>Pseudomonadota</taxon>
        <taxon>Gammaproteobacteria</taxon>
        <taxon>Cellvibrionales</taxon>
        <taxon>Halieaceae</taxon>
        <taxon>Kineobactrum</taxon>
    </lineage>
</organism>
<dbReference type="InterPro" id="IPR053142">
    <property type="entry name" value="PchR_regulatory_protein"/>
</dbReference>
<reference evidence="5 6" key="1">
    <citation type="submission" date="2020-02" db="EMBL/GenBank/DDBJ databases">
        <title>Genome sequencing for Kineobactrum sp. M2.</title>
        <authorList>
            <person name="Park S.-J."/>
        </authorList>
    </citation>
    <scope>NUCLEOTIDE SEQUENCE [LARGE SCALE GENOMIC DNA]</scope>
    <source>
        <strain evidence="5 6">M2</strain>
    </source>
</reference>
<evidence type="ECO:0000259" key="4">
    <source>
        <dbReference type="PROSITE" id="PS01124"/>
    </source>
</evidence>
<keyword evidence="3" id="KW-0804">Transcription</keyword>
<dbReference type="PROSITE" id="PS00041">
    <property type="entry name" value="HTH_ARAC_FAMILY_1"/>
    <property type="match status" value="1"/>
</dbReference>
<accession>A0A6C0U4H7</accession>
<dbReference type="AlphaFoldDB" id="A0A6C0U4H7"/>
<dbReference type="GO" id="GO:0003700">
    <property type="term" value="F:DNA-binding transcription factor activity"/>
    <property type="evidence" value="ECO:0007669"/>
    <property type="project" value="InterPro"/>
</dbReference>
<dbReference type="Pfam" id="PF12833">
    <property type="entry name" value="HTH_18"/>
    <property type="match status" value="1"/>
</dbReference>
<keyword evidence="2" id="KW-0238">DNA-binding</keyword>
<gene>
    <name evidence="5" type="ORF">G3T16_18345</name>
</gene>
<evidence type="ECO:0000256" key="1">
    <source>
        <dbReference type="ARBA" id="ARBA00023015"/>
    </source>
</evidence>
<protein>
    <submittedName>
        <fullName evidence="5">Helix-turn-helix transcriptional regulator</fullName>
    </submittedName>
</protein>
<dbReference type="Gene3D" id="1.10.10.60">
    <property type="entry name" value="Homeodomain-like"/>
    <property type="match status" value="1"/>
</dbReference>
<dbReference type="RefSeq" id="WP_163496488.1">
    <property type="nucleotide sequence ID" value="NZ_CP048711.1"/>
</dbReference>
<dbReference type="KEGG" id="kim:G3T16_18345"/>